<proteinExistence type="predicted"/>
<dbReference type="SUPFAM" id="SSF47473">
    <property type="entry name" value="EF-hand"/>
    <property type="match status" value="1"/>
</dbReference>
<evidence type="ECO:0000259" key="2">
    <source>
        <dbReference type="PROSITE" id="PS50031"/>
    </source>
</evidence>
<dbReference type="InterPro" id="IPR011992">
    <property type="entry name" value="EF-hand-dom_pair"/>
</dbReference>
<dbReference type="PROSITE" id="PS50031">
    <property type="entry name" value="EH"/>
    <property type="match status" value="1"/>
</dbReference>
<protein>
    <recommendedName>
        <fullName evidence="6">VPS9 domain-containing protein</fullName>
    </recommendedName>
</protein>
<dbReference type="GO" id="GO:0030139">
    <property type="term" value="C:endocytic vesicle"/>
    <property type="evidence" value="ECO:0007669"/>
    <property type="project" value="TreeGrafter"/>
</dbReference>
<dbReference type="InterPro" id="IPR000261">
    <property type="entry name" value="EH_dom"/>
</dbReference>
<feature type="compositionally biased region" description="Pro residues" evidence="1">
    <location>
        <begin position="673"/>
        <end position="696"/>
    </location>
</feature>
<feature type="region of interest" description="Disordered" evidence="1">
    <location>
        <begin position="612"/>
        <end position="648"/>
    </location>
</feature>
<dbReference type="AlphaFoldDB" id="A0A8J2ST85"/>
<dbReference type="Pfam" id="PF02204">
    <property type="entry name" value="VPS9"/>
    <property type="match status" value="1"/>
</dbReference>
<feature type="region of interest" description="Disordered" evidence="1">
    <location>
        <begin position="107"/>
        <end position="128"/>
    </location>
</feature>
<evidence type="ECO:0000313" key="4">
    <source>
        <dbReference type="EMBL" id="CAH0375828.1"/>
    </source>
</evidence>
<dbReference type="GO" id="GO:0005085">
    <property type="term" value="F:guanyl-nucleotide exchange factor activity"/>
    <property type="evidence" value="ECO:0007669"/>
    <property type="project" value="InterPro"/>
</dbReference>
<dbReference type="Gene3D" id="1.10.238.10">
    <property type="entry name" value="EF-hand"/>
    <property type="match status" value="1"/>
</dbReference>
<dbReference type="EMBL" id="CAKKNE010000005">
    <property type="protein sequence ID" value="CAH0375828.1"/>
    <property type="molecule type" value="Genomic_DNA"/>
</dbReference>
<dbReference type="OrthoDB" id="300289at2759"/>
<dbReference type="InterPro" id="IPR045046">
    <property type="entry name" value="Vps9-like"/>
</dbReference>
<comment type="caution">
    <text evidence="4">The sequence shown here is derived from an EMBL/GenBank/DDBJ whole genome shotgun (WGS) entry which is preliminary data.</text>
</comment>
<feature type="domain" description="EH" evidence="2">
    <location>
        <begin position="63"/>
        <end position="121"/>
    </location>
</feature>
<dbReference type="InterPro" id="IPR037191">
    <property type="entry name" value="VPS9_dom_sf"/>
</dbReference>
<dbReference type="PROSITE" id="PS51205">
    <property type="entry name" value="VPS9"/>
    <property type="match status" value="1"/>
</dbReference>
<feature type="compositionally biased region" description="Pro residues" evidence="1">
    <location>
        <begin position="114"/>
        <end position="124"/>
    </location>
</feature>
<dbReference type="PANTHER" id="PTHR23101:SF25">
    <property type="entry name" value="GTPASE-ACTIVATING PROTEIN AND VPS9 DOMAIN-CONTAINING PROTEIN 1"/>
    <property type="match status" value="1"/>
</dbReference>
<evidence type="ECO:0008006" key="6">
    <source>
        <dbReference type="Google" id="ProtNLM"/>
    </source>
</evidence>
<dbReference type="Gene3D" id="1.20.1050.80">
    <property type="entry name" value="VPS9 domain"/>
    <property type="match status" value="1"/>
</dbReference>
<dbReference type="SUPFAM" id="SSF109993">
    <property type="entry name" value="VPS9 domain"/>
    <property type="match status" value="1"/>
</dbReference>
<dbReference type="SMART" id="SM00027">
    <property type="entry name" value="EH"/>
    <property type="match status" value="1"/>
</dbReference>
<dbReference type="PANTHER" id="PTHR23101">
    <property type="entry name" value="RAB GDP/GTP EXCHANGE FACTOR"/>
    <property type="match status" value="1"/>
</dbReference>
<reference evidence="4" key="1">
    <citation type="submission" date="2021-11" db="EMBL/GenBank/DDBJ databases">
        <authorList>
            <consortium name="Genoscope - CEA"/>
            <person name="William W."/>
        </authorList>
    </citation>
    <scope>NUCLEOTIDE SEQUENCE</scope>
</reference>
<feature type="domain" description="VPS9" evidence="3">
    <location>
        <begin position="457"/>
        <end position="598"/>
    </location>
</feature>
<dbReference type="Proteomes" id="UP000789595">
    <property type="component" value="Unassembled WGS sequence"/>
</dbReference>
<organism evidence="4 5">
    <name type="scientific">Pelagomonas calceolata</name>
    <dbReference type="NCBI Taxonomy" id="35677"/>
    <lineage>
        <taxon>Eukaryota</taxon>
        <taxon>Sar</taxon>
        <taxon>Stramenopiles</taxon>
        <taxon>Ochrophyta</taxon>
        <taxon>Pelagophyceae</taxon>
        <taxon>Pelagomonadales</taxon>
        <taxon>Pelagomonadaceae</taxon>
        <taxon>Pelagomonas</taxon>
    </lineage>
</organism>
<accession>A0A8J2ST85</accession>
<feature type="region of interest" description="Disordered" evidence="1">
    <location>
        <begin position="668"/>
        <end position="737"/>
    </location>
</feature>
<keyword evidence="5" id="KW-1185">Reference proteome</keyword>
<dbReference type="InterPro" id="IPR003123">
    <property type="entry name" value="VPS9"/>
</dbReference>
<evidence type="ECO:0000313" key="5">
    <source>
        <dbReference type="Proteomes" id="UP000789595"/>
    </source>
</evidence>
<sequence length="761" mass="82381">MAAPPSYEEHLTRRWALEACADDPAMQAAFRAAGARDGWVAGLSVRAYCEREGLMQTATSQRGVPKQALARAWALADANRDARGLRFEEFCVFMHLLAVVSAGGELPRSLPSDLAPPPPKPPTPTGDEALARSLQRSFDDERPPTLQPVTLPEQRPTLQAVTLPDGSSLAPAQLRSLLLSQGGVLEIGRVLYACDEALENERWRAGGAGFSAQHLLENEGAWSSEDGSLVGPDRDSIAPPRDATVWSLEAPWHAHVDVRSGATDRRGWAYCRSLPNGSEETSEGSSGTPFAGAVARRRRWLRVYSRDLAPPRITVHAVPVPSPAKRPTPPFLLRLQDGWRSGLDEVQRRLSREKTTAPEPPSDVPFAERWAKATRCKASLDAFVRNFGKHETATTSDDARAARVKRFLAHAERLLRAQPGWATQDPEIFEVETLDRVVSKLFRKLEEAGFRLITECDADDSIFEKRVDALAFLTCIEIDAPDVEALAPFSDALIALKEVPLAETPLRAVSKIREAVDALFACLRLLNDGKGKPPSTDDLLPLVILATLRARPQKLPSSLRRIEYYVGDHRMRGEAGFLLTQLSAAAAFLASCDASQLKGVNEEVFAKAVGVEATPEPAASPPPTPEDPRWPRAPATPARTEEVASDVAELRLSETSAALRTEFSFAPAAEPTAEPPSAPAAAPPAPADQPPEPPASPKRSYEEVNGPMPTGPVIDANGLAQQVREEPDEPLRGSLLDPESLRELAEGLAAPDEAPPSVVNN</sequence>
<name>A0A8J2ST85_9STRA</name>
<dbReference type="GO" id="GO:0005829">
    <property type="term" value="C:cytosol"/>
    <property type="evidence" value="ECO:0007669"/>
    <property type="project" value="TreeGrafter"/>
</dbReference>
<evidence type="ECO:0000259" key="3">
    <source>
        <dbReference type="PROSITE" id="PS51205"/>
    </source>
</evidence>
<dbReference type="GO" id="GO:0031267">
    <property type="term" value="F:small GTPase binding"/>
    <property type="evidence" value="ECO:0007669"/>
    <property type="project" value="TreeGrafter"/>
</dbReference>
<evidence type="ECO:0000256" key="1">
    <source>
        <dbReference type="SAM" id="MobiDB-lite"/>
    </source>
</evidence>
<gene>
    <name evidence="4" type="ORF">PECAL_5P03760</name>
</gene>
<dbReference type="GO" id="GO:0016192">
    <property type="term" value="P:vesicle-mediated transport"/>
    <property type="evidence" value="ECO:0007669"/>
    <property type="project" value="InterPro"/>
</dbReference>